<evidence type="ECO:0008006" key="3">
    <source>
        <dbReference type="Google" id="ProtNLM"/>
    </source>
</evidence>
<gene>
    <name evidence="1" type="ORF">SAMN04488131_12012</name>
</gene>
<dbReference type="EMBL" id="FONQ01000020">
    <property type="protein sequence ID" value="SFF40822.1"/>
    <property type="molecule type" value="Genomic_DNA"/>
</dbReference>
<sequence>MNISDLKRDLIKKISETEDSVLLLQINALLNEKNENESEKNMSSVHEPGLKYESVRIFSAEEQRKINIALKQVENDEFISDEEAQIEIEKWFEEQEK</sequence>
<dbReference type="OrthoDB" id="1363181at2"/>
<dbReference type="AlphaFoldDB" id="A0A1I2IEJ5"/>
<organism evidence="1 2">
    <name type="scientific">Flavobacterium xueshanense</name>
    <dbReference type="NCBI Taxonomy" id="935223"/>
    <lineage>
        <taxon>Bacteria</taxon>
        <taxon>Pseudomonadati</taxon>
        <taxon>Bacteroidota</taxon>
        <taxon>Flavobacteriia</taxon>
        <taxon>Flavobacteriales</taxon>
        <taxon>Flavobacteriaceae</taxon>
        <taxon>Flavobacterium</taxon>
    </lineage>
</organism>
<name>A0A1I2IEJ5_9FLAO</name>
<dbReference type="RefSeq" id="WP_091208454.1">
    <property type="nucleotide sequence ID" value="NZ_FONQ01000020.1"/>
</dbReference>
<keyword evidence="2" id="KW-1185">Reference proteome</keyword>
<dbReference type="Proteomes" id="UP000198596">
    <property type="component" value="Unassembled WGS sequence"/>
</dbReference>
<accession>A0A1I2IEJ5</accession>
<evidence type="ECO:0000313" key="2">
    <source>
        <dbReference type="Proteomes" id="UP000198596"/>
    </source>
</evidence>
<reference evidence="2" key="1">
    <citation type="submission" date="2016-10" db="EMBL/GenBank/DDBJ databases">
        <authorList>
            <person name="Varghese N."/>
            <person name="Submissions S."/>
        </authorList>
    </citation>
    <scope>NUCLEOTIDE SEQUENCE [LARGE SCALE GENOMIC DNA]</scope>
    <source>
        <strain evidence="2">CGMCC 1.9227</strain>
    </source>
</reference>
<protein>
    <recommendedName>
        <fullName evidence="3">Addiction module component</fullName>
    </recommendedName>
</protein>
<dbReference type="STRING" id="935223.SAMN04488131_12012"/>
<evidence type="ECO:0000313" key="1">
    <source>
        <dbReference type="EMBL" id="SFF40822.1"/>
    </source>
</evidence>
<proteinExistence type="predicted"/>